<dbReference type="AlphaFoldDB" id="A0A7W9CCM8"/>
<dbReference type="PANTHER" id="PTHR30363:SF44">
    <property type="entry name" value="AGA OPERON TRANSCRIPTIONAL REPRESSOR-RELATED"/>
    <property type="match status" value="1"/>
</dbReference>
<dbReference type="InterPro" id="IPR050313">
    <property type="entry name" value="Carb_Metab_HTH_regulators"/>
</dbReference>
<keyword evidence="2" id="KW-0238">DNA-binding</keyword>
<dbReference type="InterPro" id="IPR018356">
    <property type="entry name" value="Tscrpt_reg_HTH_DeoR_CS"/>
</dbReference>
<dbReference type="EMBL" id="JACHMU010000001">
    <property type="protein sequence ID" value="MBB5743016.1"/>
    <property type="molecule type" value="Genomic_DNA"/>
</dbReference>
<dbReference type="InterPro" id="IPR037171">
    <property type="entry name" value="NagB/RpiA_transferase-like"/>
</dbReference>
<dbReference type="Pfam" id="PF08220">
    <property type="entry name" value="HTH_DeoR"/>
    <property type="match status" value="1"/>
</dbReference>
<dbReference type="PROSITE" id="PS00894">
    <property type="entry name" value="HTH_DEOR_1"/>
    <property type="match status" value="1"/>
</dbReference>
<dbReference type="GO" id="GO:0003700">
    <property type="term" value="F:DNA-binding transcription factor activity"/>
    <property type="evidence" value="ECO:0007669"/>
    <property type="project" value="InterPro"/>
</dbReference>
<keyword evidence="6" id="KW-1185">Reference proteome</keyword>
<sequence length="270" mass="28411">MQQQQRLNLVLELISERGNVSIADIGEQLGVSTATARRDLNMLAEQRLVTRTHGGASALGSGYELPLQYKIARQADAKLAIARAVEGLIEPGATVGMNGGTTVTEVARALGRSERMSSIAGEPGVTIVTNALNIAFESSVRENIKIVVTGGVPRRQSYELIGPLVAASLRDFSLDIAVLGVDGLTAELGATTLHEGEADASRHIASVARRVVVAADQTKIGRSTFARICPLDDIDVLVTDAPLPARVAAQFEKENVEVVIAPTGRATAAQ</sequence>
<comment type="caution">
    <text evidence="5">The sequence shown here is derived from an EMBL/GenBank/DDBJ whole genome shotgun (WGS) entry which is preliminary data.</text>
</comment>
<feature type="domain" description="HTH deoR-type" evidence="4">
    <location>
        <begin position="3"/>
        <end position="58"/>
    </location>
</feature>
<accession>A0A7W9CCM8</accession>
<dbReference type="InterPro" id="IPR036390">
    <property type="entry name" value="WH_DNA-bd_sf"/>
</dbReference>
<dbReference type="InterPro" id="IPR014036">
    <property type="entry name" value="DeoR-like_C"/>
</dbReference>
<dbReference type="SMART" id="SM00420">
    <property type="entry name" value="HTH_DEOR"/>
    <property type="match status" value="1"/>
</dbReference>
<dbReference type="GO" id="GO:0003677">
    <property type="term" value="F:DNA binding"/>
    <property type="evidence" value="ECO:0007669"/>
    <property type="project" value="UniProtKB-KW"/>
</dbReference>
<dbReference type="SMART" id="SM01134">
    <property type="entry name" value="DeoRC"/>
    <property type="match status" value="1"/>
</dbReference>
<dbReference type="InterPro" id="IPR036388">
    <property type="entry name" value="WH-like_DNA-bd_sf"/>
</dbReference>
<evidence type="ECO:0000259" key="4">
    <source>
        <dbReference type="PROSITE" id="PS51000"/>
    </source>
</evidence>
<dbReference type="Proteomes" id="UP000517712">
    <property type="component" value="Unassembled WGS sequence"/>
</dbReference>
<dbReference type="Pfam" id="PF00455">
    <property type="entry name" value="DeoRC"/>
    <property type="match status" value="1"/>
</dbReference>
<keyword evidence="1" id="KW-0805">Transcription regulation</keyword>
<dbReference type="Gene3D" id="1.10.10.10">
    <property type="entry name" value="Winged helix-like DNA-binding domain superfamily/Winged helix DNA-binding domain"/>
    <property type="match status" value="1"/>
</dbReference>
<dbReference type="RefSeq" id="WP_184282704.1">
    <property type="nucleotide sequence ID" value="NZ_BAAAPG010000001.1"/>
</dbReference>
<dbReference type="InterPro" id="IPR001034">
    <property type="entry name" value="DeoR_HTH"/>
</dbReference>
<keyword evidence="3" id="KW-0804">Transcription</keyword>
<dbReference type="PROSITE" id="PS51000">
    <property type="entry name" value="HTH_DEOR_2"/>
    <property type="match status" value="1"/>
</dbReference>
<dbReference type="SUPFAM" id="SSF46785">
    <property type="entry name" value="Winged helix' DNA-binding domain"/>
    <property type="match status" value="1"/>
</dbReference>
<gene>
    <name evidence="5" type="ORF">HD600_001513</name>
</gene>
<reference evidence="5 6" key="1">
    <citation type="submission" date="2020-08" db="EMBL/GenBank/DDBJ databases">
        <title>Sequencing the genomes of 1000 actinobacteria strains.</title>
        <authorList>
            <person name="Klenk H.-P."/>
        </authorList>
    </citation>
    <scope>NUCLEOTIDE SEQUENCE [LARGE SCALE GENOMIC DNA]</scope>
    <source>
        <strain evidence="5 6">DSM 24823</strain>
    </source>
</reference>
<dbReference type="PRINTS" id="PR00037">
    <property type="entry name" value="HTHLACR"/>
</dbReference>
<dbReference type="SUPFAM" id="SSF100950">
    <property type="entry name" value="NagB/RpiA/CoA transferase-like"/>
    <property type="match status" value="1"/>
</dbReference>
<dbReference type="Gene3D" id="3.40.50.1360">
    <property type="match status" value="1"/>
</dbReference>
<evidence type="ECO:0000313" key="6">
    <source>
        <dbReference type="Proteomes" id="UP000517712"/>
    </source>
</evidence>
<protein>
    <submittedName>
        <fullName evidence="5">DeoR family transcriptional regulator of aga operon</fullName>
    </submittedName>
</protein>
<dbReference type="PANTHER" id="PTHR30363">
    <property type="entry name" value="HTH-TYPE TRANSCRIPTIONAL REGULATOR SRLR-RELATED"/>
    <property type="match status" value="1"/>
</dbReference>
<evidence type="ECO:0000256" key="1">
    <source>
        <dbReference type="ARBA" id="ARBA00023015"/>
    </source>
</evidence>
<organism evidence="5 6">
    <name type="scientific">Microbacterium ginsengiterrae</name>
    <dbReference type="NCBI Taxonomy" id="546115"/>
    <lineage>
        <taxon>Bacteria</taxon>
        <taxon>Bacillati</taxon>
        <taxon>Actinomycetota</taxon>
        <taxon>Actinomycetes</taxon>
        <taxon>Micrococcales</taxon>
        <taxon>Microbacteriaceae</taxon>
        <taxon>Microbacterium</taxon>
    </lineage>
</organism>
<evidence type="ECO:0000313" key="5">
    <source>
        <dbReference type="EMBL" id="MBB5743016.1"/>
    </source>
</evidence>
<evidence type="ECO:0000256" key="2">
    <source>
        <dbReference type="ARBA" id="ARBA00023125"/>
    </source>
</evidence>
<proteinExistence type="predicted"/>
<evidence type="ECO:0000256" key="3">
    <source>
        <dbReference type="ARBA" id="ARBA00023163"/>
    </source>
</evidence>
<name>A0A7W9CCM8_9MICO</name>